<name>A0A6I4IJD8_9FLAO</name>
<dbReference type="AlphaFoldDB" id="A0A6I4IJD8"/>
<keyword evidence="1" id="KW-0378">Hydrolase</keyword>
<protein>
    <submittedName>
        <fullName evidence="1">Aminopeptidase</fullName>
    </submittedName>
</protein>
<dbReference type="InterPro" id="IPR027268">
    <property type="entry name" value="Peptidase_M4/M1_CTD_sf"/>
</dbReference>
<accession>A0A6I4IJD8</accession>
<gene>
    <name evidence="1" type="ORF">GOQ30_11980</name>
</gene>
<keyword evidence="1" id="KW-0645">Protease</keyword>
<dbReference type="GO" id="GO:0004177">
    <property type="term" value="F:aminopeptidase activity"/>
    <property type="evidence" value="ECO:0007669"/>
    <property type="project" value="UniProtKB-KW"/>
</dbReference>
<dbReference type="Proteomes" id="UP000431264">
    <property type="component" value="Unassembled WGS sequence"/>
</dbReference>
<keyword evidence="1" id="KW-0031">Aminopeptidase</keyword>
<organism evidence="1 2">
    <name type="scientific">Flavobacterium profundi</name>
    <dbReference type="NCBI Taxonomy" id="1774945"/>
    <lineage>
        <taxon>Bacteria</taxon>
        <taxon>Pseudomonadati</taxon>
        <taxon>Bacteroidota</taxon>
        <taxon>Flavobacteriia</taxon>
        <taxon>Flavobacteriales</taxon>
        <taxon>Flavobacteriaceae</taxon>
        <taxon>Flavobacterium</taxon>
    </lineage>
</organism>
<keyword evidence="2" id="KW-1185">Reference proteome</keyword>
<sequence length="916" mass="107154">MTVRVNPEEKTLLVQQQLQYVNTSNETLTTIVLNDWNHAFSSKSSNLAKRFSDEYVRAFHLAKEEDRGATTIHNISDATFKNIDWERPKNHLDLIVVTLENPLIPNASTTINLSYTVKIPNERFTKYGFGDDGKLYLKNWFLAPARFENKLFVQYSNENLDDIANAPTDYAITIEAPKKWNVVSDLNLESTSSQSDFDVYTLLGSKRTDFTLCLTPKDEFINYKNEIVEVSTNLESKIEPFQKAIIVDRITHFVSENIGNSSIQKIIVSKEDYAKQPFYGLNQLPSFLRPFSDDFIFELQFLKTYTNNFLKNNLQINQRKEQWIIDGIQVFVMMRYINEFHPEMKMTGNLAKLKLLKSYHFINLDFNQQYNYLYLLMARKNLDQPLSFPKNRLIKFNEQIANKYKAGLSLQYLDAYLENDIVENSIQEFMVMNQDFQTNDTDFEMILKKNTSKDINWFFQTLIDSRAIIDFKITHLKKESDQVTLKIKNKTKTNVPIALYQLKEDSIISKKWLKNIKTDTIITFPKKDITKVVLNYKNEVPEYNLRNNWKSLKGFFFNHRPIKFNFYKDLEEPNYNQIFYMPEFDFNLYDGLSLGVRFNNRSLLNKPYNFTVAPFYSTNTNSIIGHFATSVDDYVRDDSKLYRIIYGLSGNQLHYAPDAKYTRIIPSVQFVFRDKDLRSNKMEYIQVKQFFINKEVSSTVVQNPSQSNFSVFSASYTNSQSEITKTFNISNQVQISNNFGNISTEINYRKLFENNRQLSLRLFAGKFIYSNPNNTSHRFGLEKPVDLTFQTNLLGRSESVGLFSQQFIYSEGGFKSKLDTRYANDWMTTINASLNIWNWVQVYGDIGLVKNNGMSAQFLYDSGIHLNLVPDYFELFLPVQSSNGFELNDKNYPEKIRFIITISPRTLVSLFTRKWF</sequence>
<proteinExistence type="predicted"/>
<evidence type="ECO:0000313" key="1">
    <source>
        <dbReference type="EMBL" id="MVO09880.1"/>
    </source>
</evidence>
<reference evidence="2" key="1">
    <citation type="submission" date="2019-05" db="EMBL/GenBank/DDBJ databases">
        <title>Flavobacterium profundi sp. nov., isolated from a deep-sea seamount.</title>
        <authorList>
            <person name="Zhang D.-C."/>
        </authorList>
    </citation>
    <scope>NUCLEOTIDE SEQUENCE [LARGE SCALE GENOMIC DNA]</scope>
    <source>
        <strain evidence="2">TP390</strain>
    </source>
</reference>
<comment type="caution">
    <text evidence="1">The sequence shown here is derived from an EMBL/GenBank/DDBJ whole genome shotgun (WGS) entry which is preliminary data.</text>
</comment>
<dbReference type="Gene3D" id="1.10.390.10">
    <property type="entry name" value="Neutral Protease Domain 2"/>
    <property type="match status" value="1"/>
</dbReference>
<evidence type="ECO:0000313" key="2">
    <source>
        <dbReference type="Proteomes" id="UP000431264"/>
    </source>
</evidence>
<dbReference type="EMBL" id="WQLW01000009">
    <property type="protein sequence ID" value="MVO09880.1"/>
    <property type="molecule type" value="Genomic_DNA"/>
</dbReference>